<dbReference type="Gene3D" id="2.60.40.10">
    <property type="entry name" value="Immunoglobulins"/>
    <property type="match status" value="2"/>
</dbReference>
<reference evidence="3" key="1">
    <citation type="submission" date="2017-06" db="EMBL/GenBank/DDBJ databases">
        <title>Genome analysis of Fimbriiglobus ruber SP5, the first member of the order Planctomycetales with confirmed chitinolytic capability.</title>
        <authorList>
            <person name="Ravin N.V."/>
            <person name="Rakitin A.L."/>
            <person name="Ivanova A.A."/>
            <person name="Beletsky A.V."/>
            <person name="Kulichevskaya I.S."/>
            <person name="Mardanov A.V."/>
            <person name="Dedysh S.N."/>
        </authorList>
    </citation>
    <scope>NUCLEOTIDE SEQUENCE [LARGE SCALE GENOMIC DNA]</scope>
    <source>
        <strain evidence="3">SP5</strain>
    </source>
</reference>
<evidence type="ECO:0000313" key="3">
    <source>
        <dbReference type="Proteomes" id="UP000214646"/>
    </source>
</evidence>
<sequence>MTPATLHWLGSAGANGNLWSVGANWLENRAPLSGDHLVFDTTTPGFSATANGFAPSDDISGLTNLSIAINDNSAAGDFAITGNAFGLVAAAGVGVTSTLSVGTAASINNNIGLGADTTVDVGLGSLTLGGVVSGSGDALTVAGSPSGTLTLGAANTYSGGTVLTSGTVSVNTNTSLGTGVLTFDGGTLANAANFLKLPNSFVAIAPSTIGGGGFFELDGNGTLDAKVLLANSGFLTLNGALSGPNGLSSLTGSTTLGGTQPNTFAGGLTTIAGKITLQKTAGVNAVESPVTVDSTGALALGANNQLNGASVAELGQGSEFYTNGYSDSVASLTGPGTLNTATTAAAGLTVTGAGSPVFTGPVFGSGFVTYNGSGSFTLAGTSSSYTGTLTAAGGSLLVSANFSGATADVTGGTLGGTGIVKSIAATGGSVDPAASASDGTLNTAAGSFVSSLNGAAFRADLGSSDSGDHLFLGSSATLNLTGATLTVDSVGGTFADTYPIITSPTGGLSGTFNSLPDSSTVSVGGQMFQINYTPTAVTLTNLGSGAPTLHWIGATNSNWSVASNWAEGTTPVSGDTLVFDTSTPGFAGTVAAFAPTNDVGELTDIAIVINDSSTAGDFTIGGDPLGLVTTAGVGISGTIDAGTAATINNALTLAADTTIDAGLGTLTLGGAISGGFSLTAAGSPAGTVTLNVANAYTGGTVLDAGTVAVNNAGALGTGTLTFNGGTLANVGAFFHVPNAFVVSAPSTIGGGSFFELDGNGLLNANLRLTNSGSLTLAGAISGTGGLIEDGGSTTLAGTTANTYTGPTVIRGGGLKLDKTPGVNAVASPISVAGGSGFPTLVWGASDQLNGGAPVEVGIDGVLSMNGFSDAIASLSGIGQINTGSTSTTGLTVSGSGAQLFAGKVVGSGLLTYSGTGSLTLGGPSSTYTGQLAADGGALLVSADFSGATALSQGSGTLGGTGVVKTLLPTSTGTLNPGGSGVGGILMTTAGVTPASVLSGETFQVDLTDTGLSDQLVIGDNSTIDLSNATLSVNVLHSSPGSIYTIVSSTTGGIGGTFTGLPDGTTFAAGGRQFKIHYTASAVTLTDSPTIALSPTSLPAGEIGLAYSETINPSGGAGAITLAVSGVTNATGLTIAGDGTGTITVTGTPTTAGTVTFTVTPSDVTGARPGVVYSFAVSPAVTVGPATLPSGEAGLAYTQSITGTGGSGAITLAVSGVTNPTGLTIAGSGTGTISLTGTPTGSGTVTFTVTPTDAIGTGAGTTYSFVVSPAATVNPATLPAGEVGLAYTQSITGGGGSGAVTLAVSGVTNPTGLTIAGNETGTISVTGTPTTAGTVTFTVTPTDAIGTGVGTTYSFAVNPGVALSASTLPAGEVGLAYTQSITGTGGAGFVTLAVSG</sequence>
<dbReference type="Pfam" id="PF05345">
    <property type="entry name" value="He_PIG"/>
    <property type="match status" value="1"/>
</dbReference>
<dbReference type="NCBIfam" id="TIGR02601">
    <property type="entry name" value="autotrns_rpt"/>
    <property type="match status" value="2"/>
</dbReference>
<name>A0A225E310_9BACT</name>
<dbReference type="Proteomes" id="UP000214646">
    <property type="component" value="Unassembled WGS sequence"/>
</dbReference>
<dbReference type="InterPro" id="IPR013425">
    <property type="entry name" value="Autotrns_rpt"/>
</dbReference>
<keyword evidence="3" id="KW-1185">Reference proteome</keyword>
<protein>
    <submittedName>
        <fullName evidence="2">Putative autotransporter protein</fullName>
    </submittedName>
</protein>
<comment type="caution">
    <text evidence="2">The sequence shown here is derived from an EMBL/GenBank/DDBJ whole genome shotgun (WGS) entry which is preliminary data.</text>
</comment>
<evidence type="ECO:0000313" key="2">
    <source>
        <dbReference type="EMBL" id="OWK43065.1"/>
    </source>
</evidence>
<evidence type="ECO:0000256" key="1">
    <source>
        <dbReference type="ARBA" id="ARBA00022729"/>
    </source>
</evidence>
<dbReference type="InterPro" id="IPR013783">
    <property type="entry name" value="Ig-like_fold"/>
</dbReference>
<accession>A0A225E310</accession>
<organism evidence="2 3">
    <name type="scientific">Fimbriiglobus ruber</name>
    <dbReference type="NCBI Taxonomy" id="1908690"/>
    <lineage>
        <taxon>Bacteria</taxon>
        <taxon>Pseudomonadati</taxon>
        <taxon>Planctomycetota</taxon>
        <taxon>Planctomycetia</taxon>
        <taxon>Gemmatales</taxon>
        <taxon>Gemmataceae</taxon>
        <taxon>Fimbriiglobus</taxon>
    </lineage>
</organism>
<gene>
    <name evidence="2" type="ORF">FRUB_02664</name>
</gene>
<keyword evidence="1" id="KW-0732">Signal</keyword>
<dbReference type="EMBL" id="NIDE01000004">
    <property type="protein sequence ID" value="OWK43065.1"/>
    <property type="molecule type" value="Genomic_DNA"/>
</dbReference>
<dbReference type="RefSeq" id="WP_161967357.1">
    <property type="nucleotide sequence ID" value="NZ_NIDE01000004.1"/>
</dbReference>
<proteinExistence type="predicted"/>
<dbReference type="Pfam" id="PF12951">
    <property type="entry name" value="PATR"/>
    <property type="match status" value="5"/>
</dbReference>